<feature type="domain" description="SGNH hydrolase-type esterase" evidence="1">
    <location>
        <begin position="57"/>
        <end position="217"/>
    </location>
</feature>
<dbReference type="Pfam" id="PF13472">
    <property type="entry name" value="Lipase_GDSL_2"/>
    <property type="match status" value="1"/>
</dbReference>
<dbReference type="OrthoDB" id="9786188at2"/>
<dbReference type="GO" id="GO:0004064">
    <property type="term" value="F:arylesterase activity"/>
    <property type="evidence" value="ECO:0007669"/>
    <property type="project" value="UniProtKB-EC"/>
</dbReference>
<keyword evidence="2" id="KW-0378">Hydrolase</keyword>
<dbReference type="SUPFAM" id="SSF52266">
    <property type="entry name" value="SGNH hydrolase"/>
    <property type="match status" value="1"/>
</dbReference>
<organism evidence="2 3">
    <name type="scientific">Methylotenera versatilis (strain 301)</name>
    <dbReference type="NCBI Taxonomy" id="666681"/>
    <lineage>
        <taxon>Bacteria</taxon>
        <taxon>Pseudomonadati</taxon>
        <taxon>Pseudomonadota</taxon>
        <taxon>Betaproteobacteria</taxon>
        <taxon>Nitrosomonadales</taxon>
        <taxon>Methylophilaceae</taxon>
        <taxon>Methylotenera</taxon>
    </lineage>
</organism>
<dbReference type="InterPro" id="IPR051532">
    <property type="entry name" value="Ester_Hydrolysis_Enzymes"/>
</dbReference>
<dbReference type="EC" id="3.1.1.2" evidence="2"/>
<dbReference type="KEGG" id="meh:M301_1629"/>
<reference evidence="2 3" key="2">
    <citation type="journal article" date="2011" name="J. Bacteriol.">
        <title>Genomes of three methylotrophs from a single niche uncover genetic and metabolic divergence of Methylophilaceae.</title>
        <authorList>
            <person name="Lapidus A."/>
            <person name="Clum A."/>
            <person name="Labutti K."/>
            <person name="Kaluzhnaya M.G."/>
            <person name="Lim S."/>
            <person name="Beck D.A."/>
            <person name="Glavina Del Rio T."/>
            <person name="Nolan M."/>
            <person name="Mavromatis K."/>
            <person name="Huntemann M."/>
            <person name="Lucas S."/>
            <person name="Lidstrom M.E."/>
            <person name="Ivanova N."/>
            <person name="Chistoserdova L."/>
        </authorList>
    </citation>
    <scope>NUCLEOTIDE SEQUENCE [LARGE SCALE GENOMIC DNA]</scope>
    <source>
        <strain evidence="2 3">301</strain>
    </source>
</reference>
<protein>
    <submittedName>
        <fullName evidence="2">Arylesterase</fullName>
        <ecNumber evidence="2">3.1.1.2</ecNumber>
    </submittedName>
</protein>
<dbReference type="RefSeq" id="WP_013148321.1">
    <property type="nucleotide sequence ID" value="NC_014207.1"/>
</dbReference>
<proteinExistence type="predicted"/>
<dbReference type="CDD" id="cd01822">
    <property type="entry name" value="Lysophospholipase_L1_like"/>
    <property type="match status" value="1"/>
</dbReference>
<dbReference type="PANTHER" id="PTHR30383">
    <property type="entry name" value="THIOESTERASE 1/PROTEASE 1/LYSOPHOSPHOLIPASE L1"/>
    <property type="match status" value="1"/>
</dbReference>
<dbReference type="eggNOG" id="COG2755">
    <property type="taxonomic scope" value="Bacteria"/>
</dbReference>
<dbReference type="GO" id="GO:0004622">
    <property type="term" value="F:phosphatidylcholine lysophospholipase activity"/>
    <property type="evidence" value="ECO:0007669"/>
    <property type="project" value="TreeGrafter"/>
</dbReference>
<gene>
    <name evidence="2" type="ordered locus">M301_1629</name>
</gene>
<dbReference type="HOGENOM" id="CLU_051180_3_0_4"/>
<dbReference type="STRING" id="666681.M301_1629"/>
<accession>D7DIX4</accession>
<dbReference type="EMBL" id="CP002056">
    <property type="protein sequence ID" value="ADI30009.1"/>
    <property type="molecule type" value="Genomic_DNA"/>
</dbReference>
<evidence type="ECO:0000259" key="1">
    <source>
        <dbReference type="Pfam" id="PF13472"/>
    </source>
</evidence>
<name>D7DIX4_METV0</name>
<sequence precursor="true">MFFHLLFILKQLNSKLKYSKLLQSKLWLQKLLCISLLGFSFVACISHANAANPKILVYGDSLSAAYGVAKSQGWVAFLQKKLADQHYQYDVINASISGETTSGGLTRLATTLAKTKPNIIILELGANDGLRGLPVKEMSANLNTMITQSKKANAKILLIGMKIPPNYGPKYTDSFSNTYPQLSQQHQVSLVPFMLENIAAKPKLIQDDGLHPNVLGQPMMLDNIWPKLQPLLKR</sequence>
<dbReference type="Proteomes" id="UP000000383">
    <property type="component" value="Chromosome"/>
</dbReference>
<reference evidence="3" key="1">
    <citation type="submission" date="2010-05" db="EMBL/GenBank/DDBJ databases">
        <title>Complete sequence of Methylotenera sp. 301.</title>
        <authorList>
            <person name="Lucas S."/>
            <person name="Copeland A."/>
            <person name="Lapidus A."/>
            <person name="Cheng J.-F."/>
            <person name="Bruce D."/>
            <person name="Goodwin L."/>
            <person name="Pitluck S."/>
            <person name="Clum A."/>
            <person name="Land M."/>
            <person name="Hauser L."/>
            <person name="Kyrpides N."/>
            <person name="Ivanova N."/>
            <person name="Chistoservova L."/>
            <person name="Kalyuzhnaya M."/>
            <person name="Woyke T."/>
        </authorList>
    </citation>
    <scope>NUCLEOTIDE SEQUENCE [LARGE SCALE GENOMIC DNA]</scope>
    <source>
        <strain evidence="3">301</strain>
    </source>
</reference>
<dbReference type="InterPro" id="IPR036514">
    <property type="entry name" value="SGNH_hydro_sf"/>
</dbReference>
<dbReference type="Gene3D" id="3.40.50.1110">
    <property type="entry name" value="SGNH hydrolase"/>
    <property type="match status" value="1"/>
</dbReference>
<evidence type="ECO:0000313" key="2">
    <source>
        <dbReference type="EMBL" id="ADI30009.1"/>
    </source>
</evidence>
<dbReference type="AlphaFoldDB" id="D7DIX4"/>
<dbReference type="InterPro" id="IPR013830">
    <property type="entry name" value="SGNH_hydro"/>
</dbReference>
<dbReference type="PANTHER" id="PTHR30383:SF24">
    <property type="entry name" value="THIOESTERASE 1_PROTEASE 1_LYSOPHOSPHOLIPASE L1"/>
    <property type="match status" value="1"/>
</dbReference>
<keyword evidence="3" id="KW-1185">Reference proteome</keyword>
<evidence type="ECO:0000313" key="3">
    <source>
        <dbReference type="Proteomes" id="UP000000383"/>
    </source>
</evidence>